<comment type="caution">
    <text evidence="3">The sequence shown here is derived from an EMBL/GenBank/DDBJ whole genome shotgun (WGS) entry which is preliminary data.</text>
</comment>
<dbReference type="Proteomes" id="UP001390339">
    <property type="component" value="Unassembled WGS sequence"/>
</dbReference>
<dbReference type="Gene3D" id="2.30.60.10">
    <property type="entry name" value="Cyanovirin-N"/>
    <property type="match status" value="1"/>
</dbReference>
<feature type="domain" description="Cyanovirin-N" evidence="2">
    <location>
        <begin position="34"/>
        <end position="134"/>
    </location>
</feature>
<dbReference type="SUPFAM" id="SSF51322">
    <property type="entry name" value="Cyanovirin-N"/>
    <property type="match status" value="1"/>
</dbReference>
<feature type="chain" id="PRO_5045951716" evidence="1">
    <location>
        <begin position="20"/>
        <end position="144"/>
    </location>
</feature>
<dbReference type="EMBL" id="JAPCWZ010000006">
    <property type="protein sequence ID" value="KAK8859352.1"/>
    <property type="molecule type" value="Genomic_DNA"/>
</dbReference>
<dbReference type="Pfam" id="PF08881">
    <property type="entry name" value="CVNH"/>
    <property type="match status" value="1"/>
</dbReference>
<dbReference type="InterPro" id="IPR036673">
    <property type="entry name" value="Cyanovirin-N_sf"/>
</dbReference>
<dbReference type="SMART" id="SM01111">
    <property type="entry name" value="CVNH"/>
    <property type="match status" value="1"/>
</dbReference>
<keyword evidence="1" id="KW-0732">Signal</keyword>
<evidence type="ECO:0000313" key="3">
    <source>
        <dbReference type="EMBL" id="KAK8859352.1"/>
    </source>
</evidence>
<name>A0ABR2I8N0_9PEZI</name>
<accession>A0ABR2I8N0</accession>
<protein>
    <submittedName>
        <fullName evidence="3">CVNH domain-containing protein</fullName>
    </submittedName>
</protein>
<reference evidence="3 4" key="1">
    <citation type="journal article" date="2024" name="IMA Fungus">
        <title>Apiospora arundinis, a panoply of carbohydrate-active enzymes and secondary metabolites.</title>
        <authorList>
            <person name="Sorensen T."/>
            <person name="Petersen C."/>
            <person name="Muurmann A.T."/>
            <person name="Christiansen J.V."/>
            <person name="Brundto M.L."/>
            <person name="Overgaard C.K."/>
            <person name="Boysen A.T."/>
            <person name="Wollenberg R.D."/>
            <person name="Larsen T.O."/>
            <person name="Sorensen J.L."/>
            <person name="Nielsen K.L."/>
            <person name="Sondergaard T.E."/>
        </authorList>
    </citation>
    <scope>NUCLEOTIDE SEQUENCE [LARGE SCALE GENOMIC DNA]</scope>
    <source>
        <strain evidence="3 4">AAU 773</strain>
    </source>
</reference>
<gene>
    <name evidence="3" type="ORF">PGQ11_010086</name>
</gene>
<feature type="signal peptide" evidence="1">
    <location>
        <begin position="1"/>
        <end position="19"/>
    </location>
</feature>
<sequence>MKLFAQALAFLSLLLGVAAIGGDGFPPYGAPGDKQCIDIQMVDGLSVKAKCPTYQPDKLYLCSELDLNKCYANQNGVLTPRQDGNFGSSCRNCRLTGTNLQCECVIDPSKPDQTWLSSVDTDNDIENANGNMGCFYRDGFECQM</sequence>
<evidence type="ECO:0000256" key="1">
    <source>
        <dbReference type="SAM" id="SignalP"/>
    </source>
</evidence>
<evidence type="ECO:0000259" key="2">
    <source>
        <dbReference type="SMART" id="SM01111"/>
    </source>
</evidence>
<dbReference type="InterPro" id="IPR011058">
    <property type="entry name" value="Cyanovirin-N"/>
</dbReference>
<evidence type="ECO:0000313" key="4">
    <source>
        <dbReference type="Proteomes" id="UP001390339"/>
    </source>
</evidence>
<proteinExistence type="predicted"/>
<keyword evidence="4" id="KW-1185">Reference proteome</keyword>
<organism evidence="3 4">
    <name type="scientific">Apiospora arundinis</name>
    <dbReference type="NCBI Taxonomy" id="335852"/>
    <lineage>
        <taxon>Eukaryota</taxon>
        <taxon>Fungi</taxon>
        <taxon>Dikarya</taxon>
        <taxon>Ascomycota</taxon>
        <taxon>Pezizomycotina</taxon>
        <taxon>Sordariomycetes</taxon>
        <taxon>Xylariomycetidae</taxon>
        <taxon>Amphisphaeriales</taxon>
        <taxon>Apiosporaceae</taxon>
        <taxon>Apiospora</taxon>
    </lineage>
</organism>